<dbReference type="InterPro" id="IPR006665">
    <property type="entry name" value="OmpA-like"/>
</dbReference>
<evidence type="ECO:0000313" key="7">
    <source>
        <dbReference type="Proteomes" id="UP000820818"/>
    </source>
</evidence>
<evidence type="ECO:0000313" key="6">
    <source>
        <dbReference type="EMBL" id="KAI9549372.1"/>
    </source>
</evidence>
<dbReference type="NCBIfam" id="TIGR03519">
    <property type="entry name" value="T9SS_PorP_fam"/>
    <property type="match status" value="1"/>
</dbReference>
<feature type="chain" id="PRO_5042055356" description="OmpA-like domain-containing protein" evidence="4">
    <location>
        <begin position="23"/>
        <end position="867"/>
    </location>
</feature>
<name>A0AAD5KDG3_9CRUS</name>
<evidence type="ECO:0000256" key="1">
    <source>
        <dbReference type="ARBA" id="ARBA00004442"/>
    </source>
</evidence>
<evidence type="ECO:0000256" key="4">
    <source>
        <dbReference type="SAM" id="SignalP"/>
    </source>
</evidence>
<keyword evidence="3" id="KW-0998">Cell outer membrane</keyword>
<dbReference type="Pfam" id="PF11751">
    <property type="entry name" value="PorP_SprF"/>
    <property type="match status" value="1"/>
</dbReference>
<feature type="signal peptide" evidence="4">
    <location>
        <begin position="1"/>
        <end position="22"/>
    </location>
</feature>
<dbReference type="SUPFAM" id="SSF103088">
    <property type="entry name" value="OmpA-like"/>
    <property type="match status" value="1"/>
</dbReference>
<reference evidence="6" key="1">
    <citation type="submission" date="2022-05" db="EMBL/GenBank/DDBJ databases">
        <title>A multi-omics perspective on studying reproductive biology in Daphnia sinensis.</title>
        <authorList>
            <person name="Jia J."/>
        </authorList>
    </citation>
    <scope>NUCLEOTIDE SEQUENCE</scope>
    <source>
        <strain evidence="6">WSL</strain>
    </source>
</reference>
<proteinExistence type="predicted"/>
<dbReference type="InterPro" id="IPR019861">
    <property type="entry name" value="PorP/SprF_Bacteroidetes"/>
</dbReference>
<dbReference type="AlphaFoldDB" id="A0AAD5KDG3"/>
<keyword evidence="7" id="KW-1185">Reference proteome</keyword>
<dbReference type="Pfam" id="PF00691">
    <property type="entry name" value="OmpA"/>
    <property type="match status" value="1"/>
</dbReference>
<sequence>MVRFKKTLTLAILLLFAVNSEGFSQQLPQFSQYMFNGLHINPAYAGYKNEGYVQATYRNQWVNFPGAPQTISISADLSANEGKMGFGISLLNDKIGPTESKIGLLTYAYRIRVKDKGFLGLGVSTGFSDYMLDPSLFKMNDLNDPLIPGGIVRKIAPNLNSGLFFNTDRFYAGLSVFNMIGKAALKSEDVAIAYHDFHYYFTVGALFDLSDEVKFKPSGLIKHTQGNVFGQQSRLQYSNKQFELTNYRLAADGYLAIYANKQEYEIGKKAAISLDKIYEYGESYPVWKNVVTHEEAVKEDYVALVRAGMRSVEGYDPAVDLASSPYTLEDFPEFSVKRLVDQKKVRVYQLNPLGEVNSNSSDYSISGGSSDIQFFASNRGEQSTLKKAAIRLDAGANKIRKDYYSSDQKNYYVLYSKNAAGEIKKVQVDGFELFHLTDPQLLSNGMMFFTGTPNRISRRDAVIHPGLFYGYYDAESNSVRDVEPFPYNETNTFGIMSPRFDESQNKLYFASDIPGGLGGYDLYYVDVDSDMKFSKAMNLGPAINSSFNERDPFPVENDFFFTSDRNGGYGGLDVYSTSMTGGEFGSVVNLGQPVNSSADDFGFIKISNKEAFLASDRVGGQGYDDIYTVSWADKNFRLNVVDRNGNSLRDGSKVQLIKDSGTSDVSKLTDGEIFGMLEMNDTHSFVADHSGYFIQNQTVKVSQDLTEVTIVLTPIPFGLEVYEAIIYYDLDKDFLRELSKEKLEEITRYMSKYSDLNLRIESHTDARASDKYNQKLSERRAKSVIKYLDGKGVYDDRVKAFWFSKSKLANDCGDGVPCPEDKHQLNRRSELKLVAFPDRSKSYALPEGATVEDFQSAESARRWFNKQ</sequence>
<accession>A0AAD5KDG3</accession>
<keyword evidence="2" id="KW-0472">Membrane</keyword>
<evidence type="ECO:0000256" key="2">
    <source>
        <dbReference type="ARBA" id="ARBA00023136"/>
    </source>
</evidence>
<dbReference type="InterPro" id="IPR036737">
    <property type="entry name" value="OmpA-like_sf"/>
</dbReference>
<protein>
    <recommendedName>
        <fullName evidence="5">OmpA-like domain-containing protein</fullName>
    </recommendedName>
</protein>
<evidence type="ECO:0000256" key="3">
    <source>
        <dbReference type="ARBA" id="ARBA00023237"/>
    </source>
</evidence>
<dbReference type="PANTHER" id="PTHR30329:SF21">
    <property type="entry name" value="LIPOPROTEIN YIAD-RELATED"/>
    <property type="match status" value="1"/>
</dbReference>
<comment type="caution">
    <text evidence="6">The sequence shown here is derived from an EMBL/GenBank/DDBJ whole genome shotgun (WGS) entry which is preliminary data.</text>
</comment>
<organism evidence="6 7">
    <name type="scientific">Daphnia sinensis</name>
    <dbReference type="NCBI Taxonomy" id="1820382"/>
    <lineage>
        <taxon>Eukaryota</taxon>
        <taxon>Metazoa</taxon>
        <taxon>Ecdysozoa</taxon>
        <taxon>Arthropoda</taxon>
        <taxon>Crustacea</taxon>
        <taxon>Branchiopoda</taxon>
        <taxon>Diplostraca</taxon>
        <taxon>Cladocera</taxon>
        <taxon>Anomopoda</taxon>
        <taxon>Daphniidae</taxon>
        <taxon>Daphnia</taxon>
        <taxon>Daphnia similis group</taxon>
    </lineage>
</organism>
<dbReference type="EMBL" id="WJBH02000308">
    <property type="protein sequence ID" value="KAI9549372.1"/>
    <property type="molecule type" value="Genomic_DNA"/>
</dbReference>
<dbReference type="Proteomes" id="UP000820818">
    <property type="component" value="Unassembled WGS sequence"/>
</dbReference>
<evidence type="ECO:0000259" key="5">
    <source>
        <dbReference type="PROSITE" id="PS51123"/>
    </source>
</evidence>
<dbReference type="PROSITE" id="PS51123">
    <property type="entry name" value="OMPA_2"/>
    <property type="match status" value="1"/>
</dbReference>
<dbReference type="GO" id="GO:0016020">
    <property type="term" value="C:membrane"/>
    <property type="evidence" value="ECO:0007669"/>
    <property type="project" value="InterPro"/>
</dbReference>
<dbReference type="PANTHER" id="PTHR30329">
    <property type="entry name" value="STATOR ELEMENT OF FLAGELLAR MOTOR COMPLEX"/>
    <property type="match status" value="1"/>
</dbReference>
<dbReference type="Gene3D" id="3.30.1330.60">
    <property type="entry name" value="OmpA-like domain"/>
    <property type="match status" value="1"/>
</dbReference>
<gene>
    <name evidence="6" type="ORF">GHT06_003738</name>
</gene>
<dbReference type="InterPro" id="IPR006664">
    <property type="entry name" value="OMP_bac"/>
</dbReference>
<dbReference type="SUPFAM" id="SSF82171">
    <property type="entry name" value="DPP6 N-terminal domain-like"/>
    <property type="match status" value="1"/>
</dbReference>
<dbReference type="InterPro" id="IPR050330">
    <property type="entry name" value="Bact_OuterMem_StrucFunc"/>
</dbReference>
<dbReference type="CDD" id="cd07185">
    <property type="entry name" value="OmpA_C-like"/>
    <property type="match status" value="1"/>
</dbReference>
<keyword evidence="4" id="KW-0732">Signal</keyword>
<comment type="subcellular location">
    <subcellularLocation>
        <location evidence="1">Cell outer membrane</location>
    </subcellularLocation>
</comment>
<dbReference type="PRINTS" id="PR01021">
    <property type="entry name" value="OMPADOMAIN"/>
</dbReference>
<feature type="domain" description="OmpA-like" evidence="5">
    <location>
        <begin position="715"/>
        <end position="837"/>
    </location>
</feature>